<dbReference type="InterPro" id="IPR050612">
    <property type="entry name" value="Prok_Mopterin_Oxidored"/>
</dbReference>
<feature type="binding site" evidence="14">
    <location>
        <position position="785"/>
    </location>
    <ligand>
        <name>Mo-bis(molybdopterin guanine dinucleotide)</name>
        <dbReference type="ChEBI" id="CHEBI:60539"/>
    </ligand>
</feature>
<dbReference type="EMBL" id="ANHY01000014">
    <property type="protein sequence ID" value="EKV28929.1"/>
    <property type="molecule type" value="Genomic_DNA"/>
</dbReference>
<proteinExistence type="inferred from homology"/>
<gene>
    <name evidence="18" type="ORF">C882_0693</name>
</gene>
<comment type="caution">
    <text evidence="18">The sequence shown here is derived from an EMBL/GenBank/DDBJ whole genome shotgun (WGS) entry which is preliminary data.</text>
</comment>
<dbReference type="InterPro" id="IPR006311">
    <property type="entry name" value="TAT_signal"/>
</dbReference>
<feature type="binding site" evidence="14">
    <location>
        <position position="371"/>
    </location>
    <ligand>
        <name>Mo-bis(molybdopterin guanine dinucleotide)</name>
        <dbReference type="ChEBI" id="CHEBI:60539"/>
    </ligand>
</feature>
<name>K9GVY9_9PROT</name>
<evidence type="ECO:0000256" key="10">
    <source>
        <dbReference type="ARBA" id="ARBA00050606"/>
    </source>
</evidence>
<accession>K9GVY9</accession>
<comment type="function">
    <text evidence="11">Catalyzes the reduction of dimethyl sulfoxide (DMSO) and trimethylamine N-oxide (TMAO) to dimethyl sulfide (DMS) and trimethylamine, respectively. The terminal DMSO reductase can also use various sulfoxides and N-oxide compounds as terminal electron acceptor in addition to DMSO and TMAO.</text>
</comment>
<dbReference type="FunFam" id="2.40.40.20:FF:000009">
    <property type="entry name" value="Biotin sulfoxide reductase 2"/>
    <property type="match status" value="1"/>
</dbReference>
<feature type="binding site" evidence="14">
    <location>
        <position position="483"/>
    </location>
    <ligand>
        <name>Mo-bis(molybdopterin guanine dinucleotide)</name>
        <dbReference type="ChEBI" id="CHEBI:60539"/>
    </ligand>
</feature>
<dbReference type="Pfam" id="PF18364">
    <property type="entry name" value="Molybdopterin_N"/>
    <property type="match status" value="1"/>
</dbReference>
<dbReference type="OrthoDB" id="9759518at2"/>
<dbReference type="SUPFAM" id="SSF50692">
    <property type="entry name" value="ADC-like"/>
    <property type="match status" value="1"/>
</dbReference>
<dbReference type="eggNOG" id="COG0243">
    <property type="taxonomic scope" value="Bacteria"/>
</dbReference>
<dbReference type="SUPFAM" id="SSF53706">
    <property type="entry name" value="Formate dehydrogenase/DMSO reductase, domains 1-3"/>
    <property type="match status" value="1"/>
</dbReference>
<evidence type="ECO:0000256" key="8">
    <source>
        <dbReference type="ARBA" id="ARBA00023002"/>
    </source>
</evidence>
<evidence type="ECO:0000256" key="14">
    <source>
        <dbReference type="PIRSR" id="PIRSR606658-1"/>
    </source>
</evidence>
<keyword evidence="7" id="KW-0574">Periplasm</keyword>
<dbReference type="InterPro" id="IPR006656">
    <property type="entry name" value="Mopterin_OxRdtase"/>
</dbReference>
<feature type="domain" description="Molybdopterin oxidoreductase" evidence="15">
    <location>
        <begin position="98"/>
        <end position="565"/>
    </location>
</feature>
<dbReference type="PATRIC" id="fig|1238182.3.peg.2907"/>
<dbReference type="CDD" id="cd02793">
    <property type="entry name" value="MopB_CT_DMSOR-BSOR-TMAOR"/>
    <property type="match status" value="1"/>
</dbReference>
<dbReference type="EC" id="1.8.5.3" evidence="12"/>
<dbReference type="GO" id="GO:0009061">
    <property type="term" value="P:anaerobic respiration"/>
    <property type="evidence" value="ECO:0007669"/>
    <property type="project" value="TreeGrafter"/>
</dbReference>
<keyword evidence="8" id="KW-0560">Oxidoreductase</keyword>
<feature type="binding site" evidence="14">
    <location>
        <position position="160"/>
    </location>
    <ligand>
        <name>Mo-bis(molybdopterin guanine dinucleotide)</name>
        <dbReference type="ChEBI" id="CHEBI:60539"/>
    </ligand>
</feature>
<evidence type="ECO:0000256" key="11">
    <source>
        <dbReference type="ARBA" id="ARBA00056722"/>
    </source>
</evidence>
<evidence type="ECO:0000256" key="6">
    <source>
        <dbReference type="ARBA" id="ARBA00022729"/>
    </source>
</evidence>
<dbReference type="Gene3D" id="3.40.50.740">
    <property type="match status" value="1"/>
</dbReference>
<reference evidence="18 19" key="1">
    <citation type="journal article" date="2013" name="Genome Announc.">
        <title>Draft Genome Sequence of an Alphaproteobacterium, Caenispirillum salinarum AK4(T), Isolated from a Solar Saltern.</title>
        <authorList>
            <person name="Khatri I."/>
            <person name="Singh A."/>
            <person name="Korpole S."/>
            <person name="Pinnaka A.K."/>
            <person name="Subramanian S."/>
        </authorList>
    </citation>
    <scope>NUCLEOTIDE SEQUENCE [LARGE SCALE GENOMIC DNA]</scope>
    <source>
        <strain evidence="18 19">AK4</strain>
    </source>
</reference>
<dbReference type="InterPro" id="IPR006655">
    <property type="entry name" value="Mopterin_OxRdtase_prok_CS"/>
</dbReference>
<dbReference type="PANTHER" id="PTHR43742">
    <property type="entry name" value="TRIMETHYLAMINE-N-OXIDE REDUCTASE"/>
    <property type="match status" value="1"/>
</dbReference>
<dbReference type="NCBIfam" id="NF011682">
    <property type="entry name" value="PRK15102.1"/>
    <property type="match status" value="1"/>
</dbReference>
<evidence type="ECO:0000256" key="2">
    <source>
        <dbReference type="ARBA" id="ARBA00010312"/>
    </source>
</evidence>
<evidence type="ECO:0000256" key="1">
    <source>
        <dbReference type="ARBA" id="ARBA00004418"/>
    </source>
</evidence>
<dbReference type="PROSITE" id="PS00490">
    <property type="entry name" value="MOLYBDOPTERIN_PROK_2"/>
    <property type="match status" value="1"/>
</dbReference>
<evidence type="ECO:0000256" key="5">
    <source>
        <dbReference type="ARBA" id="ARBA00022723"/>
    </source>
</evidence>
<dbReference type="PANTHER" id="PTHR43742:SF10">
    <property type="entry name" value="TRIMETHYLAMINE-N-OXIDE REDUCTASE 2"/>
    <property type="match status" value="1"/>
</dbReference>
<dbReference type="InterPro" id="IPR041460">
    <property type="entry name" value="Molybdopterin_N"/>
</dbReference>
<dbReference type="GO" id="GO:0030151">
    <property type="term" value="F:molybdenum ion binding"/>
    <property type="evidence" value="ECO:0007669"/>
    <property type="project" value="TreeGrafter"/>
</dbReference>
<feature type="binding site" evidence="14">
    <location>
        <position position="526"/>
    </location>
    <ligand>
        <name>Mo-bis(molybdopterin guanine dinucleotide)</name>
        <dbReference type="ChEBI" id="CHEBI:60539"/>
    </ligand>
</feature>
<evidence type="ECO:0000256" key="7">
    <source>
        <dbReference type="ARBA" id="ARBA00022764"/>
    </source>
</evidence>
<dbReference type="CDD" id="cd02769">
    <property type="entry name" value="MopB_DMSOR-BSOR-TMAOR"/>
    <property type="match status" value="1"/>
</dbReference>
<dbReference type="InterPro" id="IPR041954">
    <property type="entry name" value="CT_DMSOR/BSOR/TMAOR"/>
</dbReference>
<dbReference type="Proteomes" id="UP000009881">
    <property type="component" value="Unassembled WGS sequence"/>
</dbReference>
<comment type="catalytic activity">
    <reaction evidence="10">
        <text>dimethyl sulfide + a menaquinone + H2O = dimethyl sulfoxide + a menaquinol</text>
        <dbReference type="Rhea" id="RHEA:28494"/>
        <dbReference type="Rhea" id="RHEA-COMP:9537"/>
        <dbReference type="Rhea" id="RHEA-COMP:9539"/>
        <dbReference type="ChEBI" id="CHEBI:15377"/>
        <dbReference type="ChEBI" id="CHEBI:16374"/>
        <dbReference type="ChEBI" id="CHEBI:17437"/>
        <dbReference type="ChEBI" id="CHEBI:18151"/>
        <dbReference type="ChEBI" id="CHEBI:28262"/>
        <dbReference type="EC" id="1.8.5.3"/>
    </reaction>
</comment>
<dbReference type="GO" id="GO:0009055">
    <property type="term" value="F:electron transfer activity"/>
    <property type="evidence" value="ECO:0007669"/>
    <property type="project" value="TreeGrafter"/>
</dbReference>
<evidence type="ECO:0000256" key="12">
    <source>
        <dbReference type="ARBA" id="ARBA00066451"/>
    </source>
</evidence>
<dbReference type="FunFam" id="3.40.228.10:FF:000003">
    <property type="entry name" value="Biotin sulfoxide reductase 2"/>
    <property type="match status" value="1"/>
</dbReference>
<evidence type="ECO:0000313" key="18">
    <source>
        <dbReference type="EMBL" id="EKV28929.1"/>
    </source>
</evidence>
<evidence type="ECO:0000259" key="17">
    <source>
        <dbReference type="Pfam" id="PF18364"/>
    </source>
</evidence>
<feature type="domain" description="Molybdopterin dinucleotide-binding" evidence="16">
    <location>
        <begin position="684"/>
        <end position="803"/>
    </location>
</feature>
<dbReference type="InterPro" id="IPR006657">
    <property type="entry name" value="MoPterin_dinucl-bd_dom"/>
</dbReference>
<dbReference type="GO" id="GO:0043546">
    <property type="term" value="F:molybdopterin cofactor binding"/>
    <property type="evidence" value="ECO:0007669"/>
    <property type="project" value="InterPro"/>
</dbReference>
<feature type="binding site" evidence="14">
    <location>
        <position position="556"/>
    </location>
    <ligand>
        <name>Mo-bis(molybdopterin guanine dinucleotide)</name>
        <dbReference type="ChEBI" id="CHEBI:60539"/>
    </ligand>
</feature>
<evidence type="ECO:0000256" key="4">
    <source>
        <dbReference type="ARBA" id="ARBA00022505"/>
    </source>
</evidence>
<comment type="catalytic activity">
    <reaction evidence="9">
        <text>trimethylamine + 2 Fe(III)-[cytochrome c] + H2O = trimethylamine N-oxide + 2 Fe(II)-[cytochrome c] + 3 H(+)</text>
        <dbReference type="Rhea" id="RHEA:24236"/>
        <dbReference type="Rhea" id="RHEA-COMP:10350"/>
        <dbReference type="Rhea" id="RHEA-COMP:14399"/>
        <dbReference type="ChEBI" id="CHEBI:15377"/>
        <dbReference type="ChEBI" id="CHEBI:15378"/>
        <dbReference type="ChEBI" id="CHEBI:15724"/>
        <dbReference type="ChEBI" id="CHEBI:29033"/>
        <dbReference type="ChEBI" id="CHEBI:29034"/>
        <dbReference type="ChEBI" id="CHEBI:58389"/>
        <dbReference type="EC" id="1.7.2.3"/>
    </reaction>
</comment>
<sequence>MGFQSKHAHDGDVSRRLFLQGSSALAGLAAVGGASVLSSGRKAFAQGAAGPILSGSHWGVFKAEVKDGKFVTAIPIEADKHPTPMLQGLPDSVYSASRIRYPMVRAGFLKNGPQANDAARGSEEFVRVSWDEAIELVSKELNRVKEQHGNEAIFGGSYGWKSVGKLHNCRNLLGRLLNLHGGYINHTGDYSTGASQVIMPHVVGRLEVYEQQTAWPVVVENSELVVLWGANPSITNQIDWILAEHGGYEGMAALKEKGTRVVAIDPVRSESIEYLGAEWIAPRPQTDVAMMLAMCHTLAKEGLHDTAFLDEYTVGYEEFEKYLMGQAADGVEKTPEWAEQITEIPADVIRQLARDCAANRTMLMSGWAMQRMDHGEQAHWALVTLASMLGQIGLPGGGFGLSYHYSNGGTPTANAPILPGITATGKAVEGAAWLEKSGLASIPLARIADMLLNPGETIDFNGDKVTYPDIQLIYWVGGNPFVHHQDTNRLVKAWQKPETVIVHDIYWTPTAKFADIVLPATTSYERNDIEQGGSYSLRLMAGMHKIVDPVFEARSDFDIFNDVARKLGYGNGFDEGKSEMDWIRQFYDAALDQAKARRIDMPDFDAFWDANEPLVFEPDEEGLNYVRYADYREEPLLEPLGTPSGKIEIYSRAIEQMGYDDCPPHATWMEPVEWTGAADAKFPLHIDTAHPKYRLHSQLSGAANLRDEYVVNGREPMLINPQDAEARGIADGDIVRVFNDRGEILAGAVVTDRVRPGVVRVNEGGWYDPAKRGEPGALDKYGSANVLAVDKGTSKLAQGNCGHTAIGDVEKYEGEAPPVTAFDRPPISS</sequence>
<dbReference type="PROSITE" id="PS51318">
    <property type="entry name" value="TAT"/>
    <property type="match status" value="1"/>
</dbReference>
<evidence type="ECO:0000259" key="15">
    <source>
        <dbReference type="Pfam" id="PF00384"/>
    </source>
</evidence>
<protein>
    <recommendedName>
        <fullName evidence="13">Dimethyl sulfoxide/trimethylamine N-oxide reductase</fullName>
        <ecNumber evidence="3">1.7.2.3</ecNumber>
        <ecNumber evidence="12">1.8.5.3</ecNumber>
    </recommendedName>
</protein>
<comment type="similarity">
    <text evidence="2">Belongs to the prokaryotic molybdopterin-containing oxidoreductase family.</text>
</comment>
<evidence type="ECO:0000256" key="13">
    <source>
        <dbReference type="ARBA" id="ARBA00068174"/>
    </source>
</evidence>
<dbReference type="GO" id="GO:0030288">
    <property type="term" value="C:outer membrane-bounded periplasmic space"/>
    <property type="evidence" value="ECO:0007669"/>
    <property type="project" value="TreeGrafter"/>
</dbReference>
<dbReference type="NCBIfam" id="TIGR00509">
    <property type="entry name" value="bisC_fam"/>
    <property type="match status" value="1"/>
</dbReference>
<organism evidence="18 19">
    <name type="scientific">Caenispirillum salinarum AK4</name>
    <dbReference type="NCBI Taxonomy" id="1238182"/>
    <lineage>
        <taxon>Bacteria</taxon>
        <taxon>Pseudomonadati</taxon>
        <taxon>Pseudomonadota</taxon>
        <taxon>Alphaproteobacteria</taxon>
        <taxon>Rhodospirillales</taxon>
        <taxon>Novispirillaceae</taxon>
        <taxon>Caenispirillum</taxon>
    </lineage>
</organism>
<keyword evidence="6" id="KW-0732">Signal</keyword>
<dbReference type="Pfam" id="PF00384">
    <property type="entry name" value="Molybdopterin"/>
    <property type="match status" value="1"/>
</dbReference>
<dbReference type="Gene3D" id="2.40.40.20">
    <property type="match status" value="1"/>
</dbReference>
<dbReference type="GO" id="GO:0050626">
    <property type="term" value="F:trimethylamine-N-oxide reductase (cytochrome c) activity"/>
    <property type="evidence" value="ECO:0007669"/>
    <property type="project" value="UniProtKB-EC"/>
</dbReference>
<dbReference type="PROSITE" id="PS00932">
    <property type="entry name" value="MOLYBDOPTERIN_PROK_3"/>
    <property type="match status" value="1"/>
</dbReference>
<dbReference type="InterPro" id="IPR009010">
    <property type="entry name" value="Asp_de-COase-like_dom_sf"/>
</dbReference>
<dbReference type="STRING" id="1238182.C882_0693"/>
<feature type="domain" description="Molybdopterin oxidoreductase N-terminal" evidence="17">
    <location>
        <begin position="54"/>
        <end position="94"/>
    </location>
</feature>
<dbReference type="Gene3D" id="3.40.228.10">
    <property type="entry name" value="Dimethylsulfoxide Reductase, domain 2"/>
    <property type="match status" value="1"/>
</dbReference>
<dbReference type="Gene3D" id="3.90.55.10">
    <property type="entry name" value="Dimethylsulfoxide Reductase, domain 3"/>
    <property type="match status" value="1"/>
</dbReference>
<keyword evidence="19" id="KW-1185">Reference proteome</keyword>
<dbReference type="RefSeq" id="WP_009541350.1">
    <property type="nucleotide sequence ID" value="NZ_ANHY01000014.1"/>
</dbReference>
<dbReference type="Pfam" id="PF01568">
    <property type="entry name" value="Molydop_binding"/>
    <property type="match status" value="1"/>
</dbReference>
<comment type="cofactor">
    <cofactor evidence="14">
        <name>Mo-bis(molybdopterin guanine dinucleotide)</name>
        <dbReference type="ChEBI" id="CHEBI:60539"/>
    </cofactor>
    <text evidence="14">Binds 1 molybdenum-bis(molybdopterin guanine dinucleotide) (Mo-bis-MGD) cofactor per subunit.</text>
</comment>
<comment type="subcellular location">
    <subcellularLocation>
        <location evidence="1">Periplasm</location>
    </subcellularLocation>
</comment>
<keyword evidence="4 14" id="KW-0500">Molybdenum</keyword>
<evidence type="ECO:0000313" key="19">
    <source>
        <dbReference type="Proteomes" id="UP000009881"/>
    </source>
</evidence>
<feature type="binding site" evidence="14">
    <location>
        <position position="479"/>
    </location>
    <ligand>
        <name>Mo-bis(molybdopterin guanine dinucleotide)</name>
        <dbReference type="ChEBI" id="CHEBI:60539"/>
    </ligand>
</feature>
<dbReference type="InterPro" id="IPR006658">
    <property type="entry name" value="BisC"/>
</dbReference>
<keyword evidence="5 14" id="KW-0479">Metal-binding</keyword>
<evidence type="ECO:0000256" key="9">
    <source>
        <dbReference type="ARBA" id="ARBA00049407"/>
    </source>
</evidence>
<evidence type="ECO:0000259" key="16">
    <source>
        <dbReference type="Pfam" id="PF01568"/>
    </source>
</evidence>
<dbReference type="EC" id="1.7.2.3" evidence="3"/>
<evidence type="ECO:0000256" key="3">
    <source>
        <dbReference type="ARBA" id="ARBA00011885"/>
    </source>
</evidence>
<dbReference type="AlphaFoldDB" id="K9GVY9"/>